<evidence type="ECO:0008006" key="4">
    <source>
        <dbReference type="Google" id="ProtNLM"/>
    </source>
</evidence>
<evidence type="ECO:0000313" key="3">
    <source>
        <dbReference type="Proteomes" id="UP001432166"/>
    </source>
</evidence>
<dbReference type="RefSeq" id="WP_328939265.1">
    <property type="nucleotide sequence ID" value="NZ_CP108133.1"/>
</dbReference>
<keyword evidence="3" id="KW-1185">Reference proteome</keyword>
<protein>
    <recommendedName>
        <fullName evidence="4">Polyketide cyclase</fullName>
    </recommendedName>
</protein>
<sequence>MTSHPTPFPASGEPRSYLDFRVTQLDSDEQVSRAFFGAVSVNDDYLDPLAQHHSADDAQSFYVLHDRTATYGHPGEPHYIALHLQRDVQKRTFRFEHTTLPLPSMAQSWLIHRGCPRETIALDPDRGTRPADEATRALQERLIGDGDHYALGWSYTADDPKDHVTLAVLRDLDEHAPSPFRVLVEEVDFDTWTHTLREGGFGTVGEAMAWSRDRLGGTAGPLPAVLPKTAHSRSTSVPKPAASRPPGHSR</sequence>
<accession>A0ABZ1JPA9</accession>
<dbReference type="EMBL" id="CP108133">
    <property type="protein sequence ID" value="WTP53479.1"/>
    <property type="molecule type" value="Genomic_DNA"/>
</dbReference>
<evidence type="ECO:0000256" key="1">
    <source>
        <dbReference type="SAM" id="MobiDB-lite"/>
    </source>
</evidence>
<name>A0ABZ1JPA9_9ACTN</name>
<dbReference type="Proteomes" id="UP001432166">
    <property type="component" value="Chromosome"/>
</dbReference>
<reference evidence="2" key="1">
    <citation type="submission" date="2022-10" db="EMBL/GenBank/DDBJ databases">
        <title>The complete genomes of actinobacterial strains from the NBC collection.</title>
        <authorList>
            <person name="Joergensen T.S."/>
            <person name="Alvarez Arevalo M."/>
            <person name="Sterndorff E.B."/>
            <person name="Faurdal D."/>
            <person name="Vuksanovic O."/>
            <person name="Mourched A.-S."/>
            <person name="Charusanti P."/>
            <person name="Shaw S."/>
            <person name="Blin K."/>
            <person name="Weber T."/>
        </authorList>
    </citation>
    <scope>NUCLEOTIDE SEQUENCE</scope>
    <source>
        <strain evidence="2">NBC_00189</strain>
    </source>
</reference>
<organism evidence="2 3">
    <name type="scientific">Streptomyces tauricus</name>
    <dbReference type="NCBI Taxonomy" id="68274"/>
    <lineage>
        <taxon>Bacteria</taxon>
        <taxon>Bacillati</taxon>
        <taxon>Actinomycetota</taxon>
        <taxon>Actinomycetes</taxon>
        <taxon>Kitasatosporales</taxon>
        <taxon>Streptomycetaceae</taxon>
        <taxon>Streptomyces</taxon>
        <taxon>Streptomyces aurantiacus group</taxon>
    </lineage>
</organism>
<evidence type="ECO:0000313" key="2">
    <source>
        <dbReference type="EMBL" id="WTP53479.1"/>
    </source>
</evidence>
<gene>
    <name evidence="2" type="ORF">OG288_37255</name>
</gene>
<feature type="region of interest" description="Disordered" evidence="1">
    <location>
        <begin position="218"/>
        <end position="250"/>
    </location>
</feature>
<proteinExistence type="predicted"/>